<organism evidence="2 3">
    <name type="scientific">Eutypa lata (strain UCR-EL1)</name>
    <name type="common">Grapevine dieback disease fungus</name>
    <name type="synonym">Eutypa armeniacae</name>
    <dbReference type="NCBI Taxonomy" id="1287681"/>
    <lineage>
        <taxon>Eukaryota</taxon>
        <taxon>Fungi</taxon>
        <taxon>Dikarya</taxon>
        <taxon>Ascomycota</taxon>
        <taxon>Pezizomycotina</taxon>
        <taxon>Sordariomycetes</taxon>
        <taxon>Xylariomycetidae</taxon>
        <taxon>Xylariales</taxon>
        <taxon>Diatrypaceae</taxon>
        <taxon>Eutypa</taxon>
    </lineage>
</organism>
<evidence type="ECO:0000313" key="2">
    <source>
        <dbReference type="EMBL" id="EMR64077.1"/>
    </source>
</evidence>
<dbReference type="OMA" id="RTEIHIN"/>
<keyword evidence="3" id="KW-1185">Reference proteome</keyword>
<dbReference type="OrthoDB" id="406838at2759"/>
<sequence length="377" mass="41598">MTGSPTSVAPGLAPTAISWGYPHLEIFAVTNNDTSSVYRKYRSENATSETDFLPGGSEMELVGGGIDTNLAPSIAVNHRIADKSQNRTEIHINGKRSGYRKFHDENQIWSGEGDPTHWDGFGDIELISAPVEVQYEPTIEQMKVFYLSKGDSGLAAQYFQYFPEDGWSNLIQVEGPDLQPMTPAVVAWNSDDTRLDLFAVSRANSHLLHATYASETSKWSDYEDLEGFITTSPVALSRTPGTLDVFARGGDAGLWYISYNDEKWANWTRISGDTKIQGAPDAISVDEDSLDVFAWGEDGSMLYKSFDVTSKTWEPEVGFQVVGDDKLSGPPKAMSDGPGRVNVFAYNEDNELIWQKFRAAAEDNWSLSSLADVPMVN</sequence>
<dbReference type="AlphaFoldDB" id="M7SIS8"/>
<dbReference type="Pfam" id="PF26607">
    <property type="entry name" value="DUF8189"/>
    <property type="match status" value="1"/>
</dbReference>
<proteinExistence type="predicted"/>
<name>M7SIS8_EUTLA</name>
<dbReference type="Proteomes" id="UP000012174">
    <property type="component" value="Unassembled WGS sequence"/>
</dbReference>
<feature type="domain" description="PLL-like beta propeller" evidence="1">
    <location>
        <begin position="81"/>
        <end position="366"/>
    </location>
</feature>
<dbReference type="eggNOG" id="ENOG502TDK7">
    <property type="taxonomic scope" value="Eukaryota"/>
</dbReference>
<evidence type="ECO:0000259" key="1">
    <source>
        <dbReference type="Pfam" id="PF26607"/>
    </source>
</evidence>
<dbReference type="HOGENOM" id="CLU_850219_0_0_1"/>
<protein>
    <submittedName>
        <fullName evidence="2">Putative sialidase protein</fullName>
    </submittedName>
</protein>
<dbReference type="Gene3D" id="2.120.10.70">
    <property type="entry name" value="Fucose-specific lectin"/>
    <property type="match status" value="1"/>
</dbReference>
<gene>
    <name evidence="2" type="ORF">UCREL1_8980</name>
</gene>
<reference evidence="3" key="1">
    <citation type="journal article" date="2013" name="Genome Announc.">
        <title>Draft genome sequence of the grapevine dieback fungus Eutypa lata UCR-EL1.</title>
        <authorList>
            <person name="Blanco-Ulate B."/>
            <person name="Rolshausen P.E."/>
            <person name="Cantu D."/>
        </authorList>
    </citation>
    <scope>NUCLEOTIDE SEQUENCE [LARGE SCALE GENOMIC DNA]</scope>
    <source>
        <strain evidence="3">UCR-EL1</strain>
    </source>
</reference>
<evidence type="ECO:0000313" key="3">
    <source>
        <dbReference type="Proteomes" id="UP000012174"/>
    </source>
</evidence>
<dbReference type="KEGG" id="ela:UCREL1_8980"/>
<accession>M7SIS8</accession>
<dbReference type="SUPFAM" id="SSF89372">
    <property type="entry name" value="Fucose-specific lectin"/>
    <property type="match status" value="2"/>
</dbReference>
<dbReference type="EMBL" id="KB707125">
    <property type="protein sequence ID" value="EMR64077.1"/>
    <property type="molecule type" value="Genomic_DNA"/>
</dbReference>
<dbReference type="InterPro" id="IPR058502">
    <property type="entry name" value="PLL-like_beta-prop"/>
</dbReference>